<evidence type="ECO:0000313" key="2">
    <source>
        <dbReference type="Proteomes" id="UP001056120"/>
    </source>
</evidence>
<dbReference type="EMBL" id="CM042032">
    <property type="protein sequence ID" value="KAI3776832.1"/>
    <property type="molecule type" value="Genomic_DNA"/>
</dbReference>
<gene>
    <name evidence="1" type="ORF">L1987_46622</name>
</gene>
<reference evidence="2" key="1">
    <citation type="journal article" date="2022" name="Mol. Ecol. Resour.">
        <title>The genomes of chicory, endive, great burdock and yacon provide insights into Asteraceae palaeo-polyploidization history and plant inulin production.</title>
        <authorList>
            <person name="Fan W."/>
            <person name="Wang S."/>
            <person name="Wang H."/>
            <person name="Wang A."/>
            <person name="Jiang F."/>
            <person name="Liu H."/>
            <person name="Zhao H."/>
            <person name="Xu D."/>
            <person name="Zhang Y."/>
        </authorList>
    </citation>
    <scope>NUCLEOTIDE SEQUENCE [LARGE SCALE GENOMIC DNA]</scope>
    <source>
        <strain evidence="2">cv. Yunnan</strain>
    </source>
</reference>
<evidence type="ECO:0000313" key="1">
    <source>
        <dbReference type="EMBL" id="KAI3776832.1"/>
    </source>
</evidence>
<accession>A0ACB9G205</accession>
<protein>
    <submittedName>
        <fullName evidence="1">Uncharacterized protein</fullName>
    </submittedName>
</protein>
<organism evidence="1 2">
    <name type="scientific">Smallanthus sonchifolius</name>
    <dbReference type="NCBI Taxonomy" id="185202"/>
    <lineage>
        <taxon>Eukaryota</taxon>
        <taxon>Viridiplantae</taxon>
        <taxon>Streptophyta</taxon>
        <taxon>Embryophyta</taxon>
        <taxon>Tracheophyta</taxon>
        <taxon>Spermatophyta</taxon>
        <taxon>Magnoliopsida</taxon>
        <taxon>eudicotyledons</taxon>
        <taxon>Gunneridae</taxon>
        <taxon>Pentapetalae</taxon>
        <taxon>asterids</taxon>
        <taxon>campanulids</taxon>
        <taxon>Asterales</taxon>
        <taxon>Asteraceae</taxon>
        <taxon>Asteroideae</taxon>
        <taxon>Heliantheae alliance</taxon>
        <taxon>Millerieae</taxon>
        <taxon>Smallanthus</taxon>
    </lineage>
</organism>
<reference evidence="1 2" key="2">
    <citation type="journal article" date="2022" name="Mol. Ecol. Resour.">
        <title>The genomes of chicory, endive, great burdock and yacon provide insights into Asteraceae paleo-polyploidization history and plant inulin production.</title>
        <authorList>
            <person name="Fan W."/>
            <person name="Wang S."/>
            <person name="Wang H."/>
            <person name="Wang A."/>
            <person name="Jiang F."/>
            <person name="Liu H."/>
            <person name="Zhao H."/>
            <person name="Xu D."/>
            <person name="Zhang Y."/>
        </authorList>
    </citation>
    <scope>NUCLEOTIDE SEQUENCE [LARGE SCALE GENOMIC DNA]</scope>
    <source>
        <strain evidence="2">cv. Yunnan</strain>
        <tissue evidence="1">Leaves</tissue>
    </source>
</reference>
<keyword evidence="2" id="KW-1185">Reference proteome</keyword>
<sequence>MKKVSDSENSEHVSFDKGVDCVIVEDEELSEHLCVPKNENIPRENCILVEPDISIKISEEAKMYEKEAKDPFFKRKFVKKPEKSGPSGYDQLDVSKNLKSDGASTSKVPYVGRMVFLKPISQHSVKEKVYPKQAWKPKGYGSKANVS</sequence>
<name>A0ACB9G205_9ASTR</name>
<dbReference type="Proteomes" id="UP001056120">
    <property type="component" value="Linkage Group LG15"/>
</dbReference>
<comment type="caution">
    <text evidence="1">The sequence shown here is derived from an EMBL/GenBank/DDBJ whole genome shotgun (WGS) entry which is preliminary data.</text>
</comment>
<proteinExistence type="predicted"/>